<protein>
    <recommendedName>
        <fullName evidence="4">Ankyrin repeat-containing domain protein</fullName>
    </recommendedName>
</protein>
<feature type="compositionally biased region" description="Low complexity" evidence="1">
    <location>
        <begin position="21"/>
        <end position="43"/>
    </location>
</feature>
<evidence type="ECO:0000313" key="2">
    <source>
        <dbReference type="EMBL" id="ORZ38574.1"/>
    </source>
</evidence>
<feature type="region of interest" description="Disordered" evidence="1">
    <location>
        <begin position="62"/>
        <end position="93"/>
    </location>
</feature>
<evidence type="ECO:0008006" key="4">
    <source>
        <dbReference type="Google" id="ProtNLM"/>
    </source>
</evidence>
<feature type="region of interest" description="Disordered" evidence="1">
    <location>
        <begin position="1"/>
        <end position="43"/>
    </location>
</feature>
<dbReference type="PANTHER" id="PTHR46586:SF3">
    <property type="entry name" value="ANKYRIN REPEAT-CONTAINING PROTEIN"/>
    <property type="match status" value="1"/>
</dbReference>
<evidence type="ECO:0000256" key="1">
    <source>
        <dbReference type="SAM" id="MobiDB-lite"/>
    </source>
</evidence>
<sequence length="780" mass="85700">MHANRHPHPHRPPPQNANVNGAHPSTGTSTSTGTGAAKPAAPGRSLQLNQQLMALYPIHSHPHHMAKNHHGHSHTHTLGQHHPHHHHQHQHQHQQLLPMSIVDTILALVPKCPTPKCSTYMHILNVLHPLSVPRAFQSLVRFGDAYAPDLKPLASANKRVTSPSMDDPDDAESDGRFITTDKLVRPRPRPTPTAAHGSSNGSGIGPRLASSTLPSPPLPPPTPSSIALARTGNEHLLALLVPALKLDPLFTRRLVLSACTYGSLSTLNCLIALGLALDPFPLAITAASRGGHTSVLDWWINSGRPIECPRDAMVVASARGHVHVLEWWVKTTGGALVLNYDTSPAIAAACRGGHLGVVKWWREFLGPAFVYFPEFGVCASEFGHVHLLKWFKAAGFAVGEGVEVSNMDLASMNGHVQVLEFWRAELGNECKYTTRAMKFASRNGHLATLEWWRASGLELRFTPNVGELALKGGHKEIARWWSNCPRFVALLRGDKPPDLLPTPTCDTSTLAPIDMDTLTAFGRRDLLDQLTWRALPSVSTPLAAIHAAQFGHTSVLEWWEPFNPMAAAANECLKIACRGNQINVLQWFHARGYAEGLADWAECAGIAAANGHVSTLDWLRAAGKMPQSAPLGALGAELVTLVRDAIKGGEHTMVLSWCVENGYTFEFDEARAAEEAVVLACELGRVQVLEWWRKNLGGPPRGVVEGTTRFVDVASERGQHLVLEWWATSGWELRFSEFAVRRARGRRVIEWWRRWVERESRQDEEVARVLDTMATVATED</sequence>
<feature type="compositionally biased region" description="Basic residues" evidence="1">
    <location>
        <begin position="62"/>
        <end position="92"/>
    </location>
</feature>
<feature type="compositionally biased region" description="Basic residues" evidence="1">
    <location>
        <begin position="1"/>
        <end position="11"/>
    </location>
</feature>
<dbReference type="AlphaFoldDB" id="A0A1Y2HX96"/>
<reference evidence="2 3" key="1">
    <citation type="submission" date="2016-07" db="EMBL/GenBank/DDBJ databases">
        <title>Pervasive Adenine N6-methylation of Active Genes in Fungi.</title>
        <authorList>
            <consortium name="DOE Joint Genome Institute"/>
            <person name="Mondo S.J."/>
            <person name="Dannebaum R.O."/>
            <person name="Kuo R.C."/>
            <person name="Labutti K."/>
            <person name="Haridas S."/>
            <person name="Kuo A."/>
            <person name="Salamov A."/>
            <person name="Ahrendt S.R."/>
            <person name="Lipzen A."/>
            <person name="Sullivan W."/>
            <person name="Andreopoulos W.B."/>
            <person name="Clum A."/>
            <person name="Lindquist E."/>
            <person name="Daum C."/>
            <person name="Ramamoorthy G.K."/>
            <person name="Gryganskyi A."/>
            <person name="Culley D."/>
            <person name="Magnuson J.K."/>
            <person name="James T.Y."/>
            <person name="O'Malley M.A."/>
            <person name="Stajich J.E."/>
            <person name="Spatafora J.W."/>
            <person name="Visel A."/>
            <person name="Grigoriev I.V."/>
        </authorList>
    </citation>
    <scope>NUCLEOTIDE SEQUENCE [LARGE SCALE GENOMIC DNA]</scope>
    <source>
        <strain evidence="2 3">PL171</strain>
    </source>
</reference>
<organism evidence="2 3">
    <name type="scientific">Catenaria anguillulae PL171</name>
    <dbReference type="NCBI Taxonomy" id="765915"/>
    <lineage>
        <taxon>Eukaryota</taxon>
        <taxon>Fungi</taxon>
        <taxon>Fungi incertae sedis</taxon>
        <taxon>Blastocladiomycota</taxon>
        <taxon>Blastocladiomycetes</taxon>
        <taxon>Blastocladiales</taxon>
        <taxon>Catenariaceae</taxon>
        <taxon>Catenaria</taxon>
    </lineage>
</organism>
<keyword evidence="3" id="KW-1185">Reference proteome</keyword>
<dbReference type="Gene3D" id="1.25.40.20">
    <property type="entry name" value="Ankyrin repeat-containing domain"/>
    <property type="match status" value="1"/>
</dbReference>
<comment type="caution">
    <text evidence="2">The sequence shown here is derived from an EMBL/GenBank/DDBJ whole genome shotgun (WGS) entry which is preliminary data.</text>
</comment>
<feature type="region of interest" description="Disordered" evidence="1">
    <location>
        <begin position="157"/>
        <end position="226"/>
    </location>
</feature>
<dbReference type="PANTHER" id="PTHR46586">
    <property type="entry name" value="ANKYRIN REPEAT-CONTAINING PROTEIN"/>
    <property type="match status" value="1"/>
</dbReference>
<gene>
    <name evidence="2" type="ORF">BCR44DRAFT_87631</name>
</gene>
<dbReference type="OrthoDB" id="74529at2759"/>
<name>A0A1Y2HX96_9FUNG</name>
<proteinExistence type="predicted"/>
<dbReference type="InterPro" id="IPR036770">
    <property type="entry name" value="Ankyrin_rpt-contain_sf"/>
</dbReference>
<dbReference type="InterPro" id="IPR052050">
    <property type="entry name" value="SecEffector_AnkRepeat"/>
</dbReference>
<dbReference type="EMBL" id="MCFL01000008">
    <property type="protein sequence ID" value="ORZ38574.1"/>
    <property type="molecule type" value="Genomic_DNA"/>
</dbReference>
<dbReference type="STRING" id="765915.A0A1Y2HX96"/>
<dbReference type="Proteomes" id="UP000193411">
    <property type="component" value="Unassembled WGS sequence"/>
</dbReference>
<evidence type="ECO:0000313" key="3">
    <source>
        <dbReference type="Proteomes" id="UP000193411"/>
    </source>
</evidence>
<dbReference type="SUPFAM" id="SSF48403">
    <property type="entry name" value="Ankyrin repeat"/>
    <property type="match status" value="1"/>
</dbReference>
<accession>A0A1Y2HX96</accession>
<feature type="compositionally biased region" description="Pro residues" evidence="1">
    <location>
        <begin position="214"/>
        <end position="223"/>
    </location>
</feature>